<proteinExistence type="predicted"/>
<dbReference type="EMBL" id="CP118615">
    <property type="protein sequence ID" value="WDZ85205.1"/>
    <property type="molecule type" value="Genomic_DNA"/>
</dbReference>
<evidence type="ECO:0000313" key="4">
    <source>
        <dbReference type="Proteomes" id="UP001219605"/>
    </source>
</evidence>
<feature type="region of interest" description="Disordered" evidence="1">
    <location>
        <begin position="148"/>
        <end position="169"/>
    </location>
</feature>
<keyword evidence="2" id="KW-1133">Transmembrane helix</keyword>
<dbReference type="InterPro" id="IPR006311">
    <property type="entry name" value="TAT_signal"/>
</dbReference>
<keyword evidence="4" id="KW-1185">Reference proteome</keyword>
<feature type="transmembrane region" description="Helical" evidence="2">
    <location>
        <begin position="42"/>
        <end position="63"/>
    </location>
</feature>
<keyword evidence="2" id="KW-0812">Transmembrane</keyword>
<gene>
    <name evidence="3" type="ORF">PVK37_01695</name>
</gene>
<protein>
    <submittedName>
        <fullName evidence="3">Uncharacterized protein</fullName>
    </submittedName>
</protein>
<dbReference type="RefSeq" id="WP_275031902.1">
    <property type="nucleotide sequence ID" value="NZ_CP118615.1"/>
</dbReference>
<accession>A0ABY7ZQB7</accession>
<evidence type="ECO:0000313" key="3">
    <source>
        <dbReference type="EMBL" id="WDZ85205.1"/>
    </source>
</evidence>
<name>A0ABY7ZQB7_9ACTN</name>
<keyword evidence="2" id="KW-0472">Membrane</keyword>
<dbReference type="PROSITE" id="PS51318">
    <property type="entry name" value="TAT"/>
    <property type="match status" value="1"/>
</dbReference>
<reference evidence="3 4" key="1">
    <citation type="submission" date="2023-02" db="EMBL/GenBank/DDBJ databases">
        <authorList>
            <person name="Mo P."/>
        </authorList>
    </citation>
    <scope>NUCLEOTIDE SEQUENCE [LARGE SCALE GENOMIC DNA]</scope>
    <source>
        <strain evidence="3 4">HUAS 3</strain>
    </source>
</reference>
<dbReference type="Proteomes" id="UP001219605">
    <property type="component" value="Chromosome"/>
</dbReference>
<organism evidence="3 4">
    <name type="scientific">Micromonospora cathayae</name>
    <dbReference type="NCBI Taxonomy" id="3028804"/>
    <lineage>
        <taxon>Bacteria</taxon>
        <taxon>Bacillati</taxon>
        <taxon>Actinomycetota</taxon>
        <taxon>Actinomycetes</taxon>
        <taxon>Micromonosporales</taxon>
        <taxon>Micromonosporaceae</taxon>
        <taxon>Micromonospora</taxon>
    </lineage>
</organism>
<evidence type="ECO:0000256" key="1">
    <source>
        <dbReference type="SAM" id="MobiDB-lite"/>
    </source>
</evidence>
<sequence length="218" mass="22595">MTDTDRPTDPNRFEDRLLQELLTELPPAADPGPARPPGRRRALLAGAGGLTAAVAALLAGTLVGNTGHPAYAIESEPDGRLAVVLYSITAADVAKAEADLQQRGVRIELVADPACLDVLTAPRLPSPPHPLPSGPPSVRDYPEFHAFAPVTGNPGDRRNPITGEPLGPQERAFTVRPDLIPAGEVLWVALAGAEAEGATLVKVSGFAPVGAPQPNLCG</sequence>
<evidence type="ECO:0000256" key="2">
    <source>
        <dbReference type="SAM" id="Phobius"/>
    </source>
</evidence>